<evidence type="ECO:0000313" key="5">
    <source>
        <dbReference type="EMBL" id="GAW91457.1"/>
    </source>
</evidence>
<dbReference type="SMART" id="SM00116">
    <property type="entry name" value="CBS"/>
    <property type="match status" value="1"/>
</dbReference>
<dbReference type="PANTHER" id="PTHR48108">
    <property type="entry name" value="CBS DOMAIN-CONTAINING PROTEIN CBSX2, CHLOROPLASTIC"/>
    <property type="match status" value="1"/>
</dbReference>
<dbReference type="InterPro" id="IPR051462">
    <property type="entry name" value="CBS_domain-containing"/>
</dbReference>
<evidence type="ECO:0000259" key="3">
    <source>
        <dbReference type="PROSITE" id="PS51371"/>
    </source>
</evidence>
<feature type="domain" description="CBS" evidence="3">
    <location>
        <begin position="30"/>
        <end position="89"/>
    </location>
</feature>
<dbReference type="PROSITE" id="PS51371">
    <property type="entry name" value="CBS"/>
    <property type="match status" value="1"/>
</dbReference>
<name>A0A1Z5HQ15_9FIRM</name>
<evidence type="ECO:0000256" key="2">
    <source>
        <dbReference type="PROSITE-ProRule" id="PRU00703"/>
    </source>
</evidence>
<dbReference type="Gene3D" id="3.10.580.10">
    <property type="entry name" value="CBS-domain"/>
    <property type="match status" value="1"/>
</dbReference>
<evidence type="ECO:0000256" key="1">
    <source>
        <dbReference type="ARBA" id="ARBA00022737"/>
    </source>
</evidence>
<dbReference type="EMBL" id="BDGJ01000018">
    <property type="protein sequence ID" value="GAW91457.1"/>
    <property type="molecule type" value="Genomic_DNA"/>
</dbReference>
<keyword evidence="1" id="KW-0677">Repeat</keyword>
<dbReference type="Proteomes" id="UP000197032">
    <property type="component" value="Unassembled WGS sequence"/>
</dbReference>
<keyword evidence="2" id="KW-0129">CBS domain</keyword>
<dbReference type="AlphaFoldDB" id="A0A1Z5HQ15"/>
<organism evidence="5 6">
    <name type="scientific">Calderihabitans maritimus</name>
    <dbReference type="NCBI Taxonomy" id="1246530"/>
    <lineage>
        <taxon>Bacteria</taxon>
        <taxon>Bacillati</taxon>
        <taxon>Bacillota</taxon>
        <taxon>Clostridia</taxon>
        <taxon>Neomoorellales</taxon>
        <taxon>Calderihabitantaceae</taxon>
        <taxon>Calderihabitans</taxon>
    </lineage>
</organism>
<dbReference type="SUPFAM" id="SSF55021">
    <property type="entry name" value="ACT-like"/>
    <property type="match status" value="1"/>
</dbReference>
<dbReference type="SUPFAM" id="SSF54631">
    <property type="entry name" value="CBS-domain pair"/>
    <property type="match status" value="1"/>
</dbReference>
<evidence type="ECO:0000259" key="4">
    <source>
        <dbReference type="PROSITE" id="PS51671"/>
    </source>
</evidence>
<keyword evidence="6" id="KW-1185">Reference proteome</keyword>
<evidence type="ECO:0000313" key="6">
    <source>
        <dbReference type="Proteomes" id="UP000197032"/>
    </source>
</evidence>
<dbReference type="InterPro" id="IPR045865">
    <property type="entry name" value="ACT-like_dom_sf"/>
</dbReference>
<dbReference type="InterPro" id="IPR046342">
    <property type="entry name" value="CBS_dom_sf"/>
</dbReference>
<dbReference type="Pfam" id="PF22190">
    <property type="entry name" value="TTHA0829-like_ACT"/>
    <property type="match status" value="1"/>
</dbReference>
<dbReference type="PANTHER" id="PTHR48108:SF34">
    <property type="entry name" value="CBS DOMAIN-CONTAINING PROTEIN YHCV"/>
    <property type="match status" value="1"/>
</dbReference>
<dbReference type="Gene3D" id="3.30.70.260">
    <property type="match status" value="1"/>
</dbReference>
<protein>
    <submittedName>
        <fullName evidence="5">FOG: CBS domain</fullName>
    </submittedName>
</protein>
<dbReference type="InterPro" id="IPR002912">
    <property type="entry name" value="ACT_dom"/>
</dbReference>
<dbReference type="InterPro" id="IPR000644">
    <property type="entry name" value="CBS_dom"/>
</dbReference>
<sequence length="159" mass="17486">MLKVSPSPATSLSVFELNYLISKMKVGEVMIRNPICVAPDTPIEEAATIMREHKIGDLLVVENDKLVGIITQTDLFEAIVNLFGFRRPGTRITVEVEDKVGVLHELAGIIKEAGINIINVATRQTSPGKSQVVLRLNVADGRKIAAEFERHGFKVIHMS</sequence>
<proteinExistence type="predicted"/>
<comment type="caution">
    <text evidence="5">The sequence shown here is derived from an EMBL/GenBank/DDBJ whole genome shotgun (WGS) entry which is preliminary data.</text>
</comment>
<dbReference type="CDD" id="cd04584">
    <property type="entry name" value="CBS_pair_AcuB_like"/>
    <property type="match status" value="1"/>
</dbReference>
<gene>
    <name evidence="5" type="ORF">KKC1_06190</name>
</gene>
<feature type="domain" description="ACT" evidence="4">
    <location>
        <begin position="91"/>
        <end position="159"/>
    </location>
</feature>
<reference evidence="6" key="1">
    <citation type="journal article" date="2017" name="Appl. Environ. Microbiol.">
        <title>Genomic analysis of Calderihabitans maritimus KKC1, a thermophilic hydrogenogenic carboxydotrophic bacterium isolated from marine sediment.</title>
        <authorList>
            <person name="Omae K."/>
            <person name="Yoneda Y."/>
            <person name="Fukuyama Y."/>
            <person name="Yoshida T."/>
            <person name="Sako Y."/>
        </authorList>
    </citation>
    <scope>NUCLEOTIDE SEQUENCE [LARGE SCALE GENOMIC DNA]</scope>
    <source>
        <strain evidence="6">KKC1</strain>
    </source>
</reference>
<accession>A0A1Z5HQ15</accession>
<dbReference type="PROSITE" id="PS51671">
    <property type="entry name" value="ACT"/>
    <property type="match status" value="1"/>
</dbReference>
<dbReference type="Pfam" id="PF00571">
    <property type="entry name" value="CBS"/>
    <property type="match status" value="1"/>
</dbReference>